<evidence type="ECO:0000256" key="2">
    <source>
        <dbReference type="PROSITE-ProRule" id="PRU00176"/>
    </source>
</evidence>
<dbReference type="AlphaFoldDB" id="X6LBW4"/>
<evidence type="ECO:0000256" key="3">
    <source>
        <dbReference type="SAM" id="MobiDB-lite"/>
    </source>
</evidence>
<dbReference type="EMBL" id="ASPP01043742">
    <property type="protein sequence ID" value="ETN99497.1"/>
    <property type="molecule type" value="Genomic_DNA"/>
</dbReference>
<dbReference type="InterPro" id="IPR035979">
    <property type="entry name" value="RBD_domain_sf"/>
</dbReference>
<evidence type="ECO:0000313" key="5">
    <source>
        <dbReference type="EMBL" id="ETN99497.1"/>
    </source>
</evidence>
<dbReference type="Pfam" id="PF00076">
    <property type="entry name" value="RRM_1"/>
    <property type="match status" value="1"/>
</dbReference>
<dbReference type="InterPro" id="IPR000504">
    <property type="entry name" value="RRM_dom"/>
</dbReference>
<gene>
    <name evidence="5" type="ORF">RFI_37975</name>
</gene>
<dbReference type="SUPFAM" id="SSF54928">
    <property type="entry name" value="RNA-binding domain, RBD"/>
    <property type="match status" value="1"/>
</dbReference>
<evidence type="ECO:0000259" key="4">
    <source>
        <dbReference type="PROSITE" id="PS50102"/>
    </source>
</evidence>
<feature type="compositionally biased region" description="Basic and acidic residues" evidence="3">
    <location>
        <begin position="116"/>
        <end position="127"/>
    </location>
</feature>
<dbReference type="GO" id="GO:0005686">
    <property type="term" value="C:U2 snRNP"/>
    <property type="evidence" value="ECO:0007669"/>
    <property type="project" value="TreeGrafter"/>
</dbReference>
<dbReference type="Gene3D" id="3.30.70.330">
    <property type="match status" value="1"/>
</dbReference>
<accession>X6LBW4</accession>
<dbReference type="SMART" id="SM00360">
    <property type="entry name" value="RRM"/>
    <property type="match status" value="1"/>
</dbReference>
<dbReference type="GO" id="GO:0000398">
    <property type="term" value="P:mRNA splicing, via spliceosome"/>
    <property type="evidence" value="ECO:0007669"/>
    <property type="project" value="TreeGrafter"/>
</dbReference>
<dbReference type="Proteomes" id="UP000023152">
    <property type="component" value="Unassembled WGS sequence"/>
</dbReference>
<evidence type="ECO:0000313" key="6">
    <source>
        <dbReference type="Proteomes" id="UP000023152"/>
    </source>
</evidence>
<protein>
    <submittedName>
        <fullName evidence="5">RNA-binding region RNP-1 domain-containing protein</fullName>
    </submittedName>
</protein>
<organism evidence="5 6">
    <name type="scientific">Reticulomyxa filosa</name>
    <dbReference type="NCBI Taxonomy" id="46433"/>
    <lineage>
        <taxon>Eukaryota</taxon>
        <taxon>Sar</taxon>
        <taxon>Rhizaria</taxon>
        <taxon>Retaria</taxon>
        <taxon>Foraminifera</taxon>
        <taxon>Monothalamids</taxon>
        <taxon>Reticulomyxidae</taxon>
        <taxon>Reticulomyxa</taxon>
    </lineage>
</organism>
<dbReference type="PANTHER" id="PTHR45880:SF1">
    <property type="entry name" value="RNA-BINDING MOTIF PROTEIN, X-LINKED 2"/>
    <property type="match status" value="1"/>
</dbReference>
<feature type="region of interest" description="Disordered" evidence="3">
    <location>
        <begin position="156"/>
        <end position="200"/>
    </location>
</feature>
<dbReference type="InterPro" id="IPR012677">
    <property type="entry name" value="Nucleotide-bd_a/b_plait_sf"/>
</dbReference>
<dbReference type="PANTHER" id="PTHR45880">
    <property type="entry name" value="RNA-BINDING MOTIF PROTEIN, X-LINKED 2"/>
    <property type="match status" value="1"/>
</dbReference>
<feature type="region of interest" description="Disordered" evidence="3">
    <location>
        <begin position="111"/>
        <end position="139"/>
    </location>
</feature>
<dbReference type="GO" id="GO:0071013">
    <property type="term" value="C:catalytic step 2 spliceosome"/>
    <property type="evidence" value="ECO:0007669"/>
    <property type="project" value="TreeGrafter"/>
</dbReference>
<evidence type="ECO:0000256" key="1">
    <source>
        <dbReference type="ARBA" id="ARBA00022884"/>
    </source>
</evidence>
<keyword evidence="1 2" id="KW-0694">RNA-binding</keyword>
<reference evidence="5 6" key="1">
    <citation type="journal article" date="2013" name="Curr. Biol.">
        <title>The Genome of the Foraminiferan Reticulomyxa filosa.</title>
        <authorList>
            <person name="Glockner G."/>
            <person name="Hulsmann N."/>
            <person name="Schleicher M."/>
            <person name="Noegel A.A."/>
            <person name="Eichinger L."/>
            <person name="Gallinger C."/>
            <person name="Pawlowski J."/>
            <person name="Sierra R."/>
            <person name="Euteneuer U."/>
            <person name="Pillet L."/>
            <person name="Moustafa A."/>
            <person name="Platzer M."/>
            <person name="Groth M."/>
            <person name="Szafranski K."/>
            <person name="Schliwa M."/>
        </authorList>
    </citation>
    <scope>NUCLEOTIDE SEQUENCE [LARGE SCALE GENOMIC DNA]</scope>
</reference>
<dbReference type="GO" id="GO:0003723">
    <property type="term" value="F:RNA binding"/>
    <property type="evidence" value="ECO:0007669"/>
    <property type="project" value="UniProtKB-UniRule"/>
</dbReference>
<sequence length="200" mass="24376">MPNWVSVHPFFEKILIQEIQRINERELEMNVSTEASWHNKYLQSAYIYIGSLDHELNEGDIIQVFSQFGEVVDCYLVRDKETGNSRGYAFLAYEDQRNRHLHVDHVSRYRKPLSHTGKDKKPKKTDNMEWEASEDDESYEKRRRQIWNYELYEQHNEEKEKEYNKKEKEKEVENTHSKIKMEMEQKLTERKMKRQNDRAK</sequence>
<dbReference type="PROSITE" id="PS50102">
    <property type="entry name" value="RRM"/>
    <property type="match status" value="1"/>
</dbReference>
<feature type="compositionally biased region" description="Acidic residues" evidence="3">
    <location>
        <begin position="128"/>
        <end position="138"/>
    </location>
</feature>
<feature type="domain" description="RRM" evidence="4">
    <location>
        <begin position="45"/>
        <end position="98"/>
    </location>
</feature>
<proteinExistence type="predicted"/>
<comment type="caution">
    <text evidence="5">The sequence shown here is derived from an EMBL/GenBank/DDBJ whole genome shotgun (WGS) entry which is preliminary data.</text>
</comment>
<name>X6LBW4_RETFI</name>
<keyword evidence="6" id="KW-1185">Reference proteome</keyword>
<dbReference type="InterPro" id="IPR051847">
    <property type="entry name" value="RNA_proc/Spliceosome_comp"/>
</dbReference>
<dbReference type="OrthoDB" id="2573941at2759"/>
<dbReference type="GO" id="GO:0071011">
    <property type="term" value="C:precatalytic spliceosome"/>
    <property type="evidence" value="ECO:0007669"/>
    <property type="project" value="TreeGrafter"/>
</dbReference>